<dbReference type="AlphaFoldDB" id="A0A0C2GG72"/>
<evidence type="ECO:0000256" key="2">
    <source>
        <dbReference type="PIRSR" id="PIRSR601461-2"/>
    </source>
</evidence>
<evidence type="ECO:0000259" key="3">
    <source>
        <dbReference type="PROSITE" id="PS51767"/>
    </source>
</evidence>
<dbReference type="GO" id="GO:0005764">
    <property type="term" value="C:lysosome"/>
    <property type="evidence" value="ECO:0007669"/>
    <property type="project" value="TreeGrafter"/>
</dbReference>
<dbReference type="InterPro" id="IPR033121">
    <property type="entry name" value="PEPTIDASE_A1"/>
</dbReference>
<dbReference type="OrthoDB" id="5790032at2759"/>
<dbReference type="InterPro" id="IPR021109">
    <property type="entry name" value="Peptidase_aspartic_dom_sf"/>
</dbReference>
<dbReference type="Pfam" id="PF00026">
    <property type="entry name" value="Asp"/>
    <property type="match status" value="1"/>
</dbReference>
<keyword evidence="2" id="KW-1015">Disulfide bond</keyword>
<dbReference type="GO" id="GO:0004190">
    <property type="term" value="F:aspartic-type endopeptidase activity"/>
    <property type="evidence" value="ECO:0007669"/>
    <property type="project" value="InterPro"/>
</dbReference>
<dbReference type="PROSITE" id="PS51767">
    <property type="entry name" value="PEPTIDASE_A1"/>
    <property type="match status" value="1"/>
</dbReference>
<evidence type="ECO:0000313" key="4">
    <source>
        <dbReference type="EMBL" id="KIH57839.1"/>
    </source>
</evidence>
<dbReference type="PANTHER" id="PTHR47966">
    <property type="entry name" value="BETA-SITE APP-CLEAVING ENZYME, ISOFORM A-RELATED"/>
    <property type="match status" value="1"/>
</dbReference>
<dbReference type="PANTHER" id="PTHR47966:SF8">
    <property type="entry name" value="ASPARTIC PROTEASE 1-RELATED"/>
    <property type="match status" value="1"/>
</dbReference>
<dbReference type="Gene3D" id="2.40.70.10">
    <property type="entry name" value="Acid Proteases"/>
    <property type="match status" value="1"/>
</dbReference>
<dbReference type="EMBL" id="KN733879">
    <property type="protein sequence ID" value="KIH57839.1"/>
    <property type="molecule type" value="Genomic_DNA"/>
</dbReference>
<feature type="disulfide bond" evidence="2">
    <location>
        <begin position="67"/>
        <end position="103"/>
    </location>
</feature>
<dbReference type="InterPro" id="IPR001461">
    <property type="entry name" value="Aspartic_peptidase_A1"/>
</dbReference>
<sequence length="150" mass="17265">MPSLFPTGRHRHMQQLLYQRFLRSPTIKALSDTGTSWIGVPNDILNNILWQTKGWWDGNRRLYIVECSTIPNLPPMLFRIAGLKFTVPSEQYVLDLNIGNGQCVLAVFPVEAGAFKTQFVLGQPFLRTYCQTYDMKNKRIGFSIARPQRM</sequence>
<gene>
    <name evidence="4" type="ORF">ANCDUO_11965</name>
</gene>
<protein>
    <recommendedName>
        <fullName evidence="3">Peptidase A1 domain-containing protein</fullName>
    </recommendedName>
</protein>
<evidence type="ECO:0000313" key="5">
    <source>
        <dbReference type="Proteomes" id="UP000054047"/>
    </source>
</evidence>
<dbReference type="Proteomes" id="UP000054047">
    <property type="component" value="Unassembled WGS sequence"/>
</dbReference>
<feature type="domain" description="Peptidase A1" evidence="3">
    <location>
        <begin position="1"/>
        <end position="143"/>
    </location>
</feature>
<proteinExistence type="inferred from homology"/>
<name>A0A0C2GG72_9BILA</name>
<comment type="similarity">
    <text evidence="1">Belongs to the peptidase A1 family.</text>
</comment>
<dbReference type="GO" id="GO:0006508">
    <property type="term" value="P:proteolysis"/>
    <property type="evidence" value="ECO:0007669"/>
    <property type="project" value="InterPro"/>
</dbReference>
<evidence type="ECO:0000256" key="1">
    <source>
        <dbReference type="ARBA" id="ARBA00007447"/>
    </source>
</evidence>
<reference evidence="4 5" key="1">
    <citation type="submission" date="2013-12" db="EMBL/GenBank/DDBJ databases">
        <title>Draft genome of the parsitic nematode Ancylostoma duodenale.</title>
        <authorList>
            <person name="Mitreva M."/>
        </authorList>
    </citation>
    <scope>NUCLEOTIDE SEQUENCE [LARGE SCALE GENOMIC DNA]</scope>
    <source>
        <strain evidence="4 5">Zhejiang</strain>
    </source>
</reference>
<organism evidence="4 5">
    <name type="scientific">Ancylostoma duodenale</name>
    <dbReference type="NCBI Taxonomy" id="51022"/>
    <lineage>
        <taxon>Eukaryota</taxon>
        <taxon>Metazoa</taxon>
        <taxon>Ecdysozoa</taxon>
        <taxon>Nematoda</taxon>
        <taxon>Chromadorea</taxon>
        <taxon>Rhabditida</taxon>
        <taxon>Rhabditina</taxon>
        <taxon>Rhabditomorpha</taxon>
        <taxon>Strongyloidea</taxon>
        <taxon>Ancylostomatidae</taxon>
        <taxon>Ancylostomatinae</taxon>
        <taxon>Ancylostoma</taxon>
    </lineage>
</organism>
<keyword evidence="5" id="KW-1185">Reference proteome</keyword>
<dbReference type="SUPFAM" id="SSF50630">
    <property type="entry name" value="Acid proteases"/>
    <property type="match status" value="1"/>
</dbReference>
<accession>A0A0C2GG72</accession>